<evidence type="ECO:0000313" key="11">
    <source>
        <dbReference type="Proteomes" id="UP000481030"/>
    </source>
</evidence>
<gene>
    <name evidence="10" type="ORF">F7731_10870</name>
</gene>
<keyword evidence="11" id="KW-1185">Reference proteome</keyword>
<keyword evidence="3" id="KW-0808">Transferase</keyword>
<proteinExistence type="predicted"/>
<dbReference type="SMART" id="SM00387">
    <property type="entry name" value="HATPase_c"/>
    <property type="match status" value="1"/>
</dbReference>
<keyword evidence="8" id="KW-0812">Transmembrane</keyword>
<dbReference type="GO" id="GO:0004673">
    <property type="term" value="F:protein histidine kinase activity"/>
    <property type="evidence" value="ECO:0007669"/>
    <property type="project" value="UniProtKB-EC"/>
</dbReference>
<dbReference type="PANTHER" id="PTHR43065">
    <property type="entry name" value="SENSOR HISTIDINE KINASE"/>
    <property type="match status" value="1"/>
</dbReference>
<feature type="transmembrane region" description="Helical" evidence="8">
    <location>
        <begin position="160"/>
        <end position="181"/>
    </location>
</feature>
<dbReference type="Pfam" id="PF02518">
    <property type="entry name" value="HATPase_c"/>
    <property type="match status" value="1"/>
</dbReference>
<keyword evidence="6" id="KW-0067">ATP-binding</keyword>
<dbReference type="Proteomes" id="UP000481030">
    <property type="component" value="Unassembled WGS sequence"/>
</dbReference>
<keyword evidence="5 10" id="KW-0418">Kinase</keyword>
<dbReference type="PRINTS" id="PR00344">
    <property type="entry name" value="BCTRLSENSOR"/>
</dbReference>
<evidence type="ECO:0000259" key="9">
    <source>
        <dbReference type="PROSITE" id="PS50109"/>
    </source>
</evidence>
<dbReference type="Gene3D" id="3.30.565.10">
    <property type="entry name" value="Histidine kinase-like ATPase, C-terminal domain"/>
    <property type="match status" value="1"/>
</dbReference>
<dbReference type="GO" id="GO:0000160">
    <property type="term" value="P:phosphorelay signal transduction system"/>
    <property type="evidence" value="ECO:0007669"/>
    <property type="project" value="UniProtKB-KW"/>
</dbReference>
<dbReference type="InterPro" id="IPR036890">
    <property type="entry name" value="HATPase_C_sf"/>
</dbReference>
<dbReference type="EMBL" id="WBOS01000004">
    <property type="protein sequence ID" value="KAB2336013.1"/>
    <property type="molecule type" value="Genomic_DNA"/>
</dbReference>
<dbReference type="PANTHER" id="PTHR43065:SF46">
    <property type="entry name" value="C4-DICARBOXYLATE TRANSPORT SENSOR PROTEIN DCTB"/>
    <property type="match status" value="1"/>
</dbReference>
<dbReference type="InterPro" id="IPR003594">
    <property type="entry name" value="HATPase_dom"/>
</dbReference>
<feature type="transmembrane region" description="Helical" evidence="8">
    <location>
        <begin position="20"/>
        <end position="40"/>
    </location>
</feature>
<feature type="domain" description="Histidine kinase" evidence="9">
    <location>
        <begin position="315"/>
        <end position="420"/>
    </location>
</feature>
<keyword evidence="4" id="KW-0547">Nucleotide-binding</keyword>
<evidence type="ECO:0000256" key="4">
    <source>
        <dbReference type="ARBA" id="ARBA00022741"/>
    </source>
</evidence>
<dbReference type="InterPro" id="IPR004358">
    <property type="entry name" value="Sig_transdc_His_kin-like_C"/>
</dbReference>
<keyword evidence="8" id="KW-0472">Membrane</keyword>
<evidence type="ECO:0000256" key="5">
    <source>
        <dbReference type="ARBA" id="ARBA00022777"/>
    </source>
</evidence>
<evidence type="ECO:0000313" key="10">
    <source>
        <dbReference type="EMBL" id="KAB2336013.1"/>
    </source>
</evidence>
<evidence type="ECO:0000256" key="3">
    <source>
        <dbReference type="ARBA" id="ARBA00022679"/>
    </source>
</evidence>
<evidence type="ECO:0000256" key="6">
    <source>
        <dbReference type="ARBA" id="ARBA00022840"/>
    </source>
</evidence>
<accession>A0A6L3V4N5</accession>
<feature type="transmembrane region" description="Helical" evidence="8">
    <location>
        <begin position="98"/>
        <end position="118"/>
    </location>
</feature>
<keyword evidence="7" id="KW-0902">Two-component regulatory system</keyword>
<dbReference type="InterPro" id="IPR005467">
    <property type="entry name" value="His_kinase_dom"/>
</dbReference>
<feature type="transmembrane region" description="Helical" evidence="8">
    <location>
        <begin position="125"/>
        <end position="148"/>
    </location>
</feature>
<keyword evidence="8" id="KW-1133">Transmembrane helix</keyword>
<reference evidence="10 11" key="1">
    <citation type="journal article" date="2016" name="Antonie Van Leeuwenhoek">
        <title>Bacillus depressus sp. nov., isolated from soil of a sunflower field.</title>
        <authorList>
            <person name="Wei X."/>
            <person name="Xin D."/>
            <person name="Xin Y."/>
            <person name="Zhang H."/>
            <person name="Wang T."/>
            <person name="Zhang J."/>
        </authorList>
    </citation>
    <scope>NUCLEOTIDE SEQUENCE [LARGE SCALE GENOMIC DNA]</scope>
    <source>
        <strain evidence="10 11">BZ1</strain>
    </source>
</reference>
<dbReference type="RefSeq" id="WP_151534814.1">
    <property type="nucleotide sequence ID" value="NZ_WBOS01000004.1"/>
</dbReference>
<organism evidence="10 11">
    <name type="scientific">Cytobacillus depressus</name>
    <dbReference type="NCBI Taxonomy" id="1602942"/>
    <lineage>
        <taxon>Bacteria</taxon>
        <taxon>Bacillati</taxon>
        <taxon>Bacillota</taxon>
        <taxon>Bacilli</taxon>
        <taxon>Bacillales</taxon>
        <taxon>Bacillaceae</taxon>
        <taxon>Cytobacillus</taxon>
    </lineage>
</organism>
<evidence type="ECO:0000256" key="1">
    <source>
        <dbReference type="ARBA" id="ARBA00000085"/>
    </source>
</evidence>
<evidence type="ECO:0000256" key="7">
    <source>
        <dbReference type="ARBA" id="ARBA00023012"/>
    </source>
</evidence>
<dbReference type="SUPFAM" id="SSF55874">
    <property type="entry name" value="ATPase domain of HSP90 chaperone/DNA topoisomerase II/histidine kinase"/>
    <property type="match status" value="1"/>
</dbReference>
<dbReference type="PROSITE" id="PS50109">
    <property type="entry name" value="HIS_KIN"/>
    <property type="match status" value="1"/>
</dbReference>
<dbReference type="GO" id="GO:0005524">
    <property type="term" value="F:ATP binding"/>
    <property type="evidence" value="ECO:0007669"/>
    <property type="project" value="UniProtKB-KW"/>
</dbReference>
<feature type="transmembrane region" description="Helical" evidence="8">
    <location>
        <begin position="52"/>
        <end position="78"/>
    </location>
</feature>
<protein>
    <recommendedName>
        <fullName evidence="2">histidine kinase</fullName>
        <ecNumber evidence="2">2.7.13.3</ecNumber>
    </recommendedName>
</protein>
<name>A0A6L3V4N5_9BACI</name>
<dbReference type="OrthoDB" id="1674512at2"/>
<evidence type="ECO:0000256" key="2">
    <source>
        <dbReference type="ARBA" id="ARBA00012438"/>
    </source>
</evidence>
<comment type="caution">
    <text evidence="10">The sequence shown here is derived from an EMBL/GenBank/DDBJ whole genome shotgun (WGS) entry which is preliminary data.</text>
</comment>
<evidence type="ECO:0000256" key="8">
    <source>
        <dbReference type="SAM" id="Phobius"/>
    </source>
</evidence>
<comment type="catalytic activity">
    <reaction evidence="1">
        <text>ATP + protein L-histidine = ADP + protein N-phospho-L-histidine.</text>
        <dbReference type="EC" id="2.7.13.3"/>
    </reaction>
</comment>
<dbReference type="EC" id="2.7.13.3" evidence="2"/>
<sequence>MHSKYTFFRSNFYRTEWVQLFLTAILTALLSEVKVIPFYGEDFRFGLGSITFFLLILILPPASFIRTGFITGMSVIFFRICEDLMFDSIPFWISFKSHFPAFLFYFLYAIGLSIIQINKYKSSPILLGAFAACFELIGNSAEHIMRYFLIVHMNLNLKEWSLLCGVALLRSYFVVGLYSSITISEQKKRMQEMLEVGSELYAETLYLQKSMDHIEQITASSHDLYRKLRKANFKDLSRQALLIAQEIHEVKKDSQRILSGLSKITSQKSNDVLFLTDILAYVVIANEKYSELLGKKVTFDLKTANDFETVQQIPLLAILNNLTANAVEAIEEFGIIDIQTFEQSANTIFIVKDTGKGIEKEDLPIIFEPGYTTKYNDYGVAATGIGLSHVQDIVHSLEGQIKIESSKNGTIFQIQIPTNNIRKRVDPI</sequence>
<dbReference type="AlphaFoldDB" id="A0A6L3V4N5"/>